<proteinExistence type="predicted"/>
<comment type="caution">
    <text evidence="2">The sequence shown here is derived from an EMBL/GenBank/DDBJ whole genome shotgun (WGS) entry which is preliminary data.</text>
</comment>
<keyword evidence="1" id="KW-0472">Membrane</keyword>
<gene>
    <name evidence="2" type="ORF">JOD01_000676</name>
</gene>
<keyword evidence="1" id="KW-1133">Transmembrane helix</keyword>
<sequence>MMQVWIVIVGLFLLLFFGSLMIVWEKGQEQKPPRFPVK</sequence>
<feature type="transmembrane region" description="Helical" evidence="1">
    <location>
        <begin position="6"/>
        <end position="24"/>
    </location>
</feature>
<keyword evidence="1" id="KW-0812">Transmembrane</keyword>
<dbReference type="Proteomes" id="UP000717624">
    <property type="component" value="Unassembled WGS sequence"/>
</dbReference>
<name>A0A938Y0W1_9BACL</name>
<dbReference type="AlphaFoldDB" id="A0A938Y0W1"/>
<dbReference type="EMBL" id="JAFBEB010000001">
    <property type="protein sequence ID" value="MBM7589090.1"/>
    <property type="molecule type" value="Genomic_DNA"/>
</dbReference>
<keyword evidence="3" id="KW-1185">Reference proteome</keyword>
<evidence type="ECO:0000313" key="2">
    <source>
        <dbReference type="EMBL" id="MBM7589090.1"/>
    </source>
</evidence>
<protein>
    <submittedName>
        <fullName evidence="2">Uncharacterized protein</fullName>
    </submittedName>
</protein>
<reference evidence="2" key="1">
    <citation type="submission" date="2021-01" db="EMBL/GenBank/DDBJ databases">
        <title>Genomic Encyclopedia of Type Strains, Phase IV (KMG-IV): sequencing the most valuable type-strain genomes for metagenomic binning, comparative biology and taxonomic classification.</title>
        <authorList>
            <person name="Goeker M."/>
        </authorList>
    </citation>
    <scope>NUCLEOTIDE SEQUENCE</scope>
    <source>
        <strain evidence="2">DSM 25523</strain>
    </source>
</reference>
<evidence type="ECO:0000256" key="1">
    <source>
        <dbReference type="SAM" id="Phobius"/>
    </source>
</evidence>
<evidence type="ECO:0000313" key="3">
    <source>
        <dbReference type="Proteomes" id="UP000717624"/>
    </source>
</evidence>
<accession>A0A938Y0W1</accession>
<organism evidence="2 3">
    <name type="scientific">Brevibacillus fulvus</name>
    <dbReference type="NCBI Taxonomy" id="1125967"/>
    <lineage>
        <taxon>Bacteria</taxon>
        <taxon>Bacillati</taxon>
        <taxon>Bacillota</taxon>
        <taxon>Bacilli</taxon>
        <taxon>Bacillales</taxon>
        <taxon>Paenibacillaceae</taxon>
        <taxon>Brevibacillus</taxon>
    </lineage>
</organism>